<evidence type="ECO:0000256" key="1">
    <source>
        <dbReference type="RuleBase" id="RU004489"/>
    </source>
</evidence>
<feature type="compositionally biased region" description="Polar residues" evidence="2">
    <location>
        <begin position="90"/>
        <end position="109"/>
    </location>
</feature>
<keyword evidence="1" id="KW-0238">DNA-binding</keyword>
<dbReference type="AlphaFoldDB" id="A0A9X0A428"/>
<feature type="region of interest" description="Disordered" evidence="2">
    <location>
        <begin position="89"/>
        <end position="115"/>
    </location>
</feature>
<dbReference type="Pfam" id="PF16423">
    <property type="entry name" value="COE1_HLH"/>
    <property type="match status" value="1"/>
</dbReference>
<comment type="similarity">
    <text evidence="1">Belongs to the COE family.</text>
</comment>
<feature type="domain" description="Transcription factor COE helix-loop-helix" evidence="3">
    <location>
        <begin position="46"/>
        <end position="79"/>
    </location>
</feature>
<dbReference type="Gene3D" id="1.10.287.4280">
    <property type="match status" value="1"/>
</dbReference>
<dbReference type="GO" id="GO:0003677">
    <property type="term" value="F:DNA binding"/>
    <property type="evidence" value="ECO:0007669"/>
    <property type="project" value="UniProtKB-KW"/>
</dbReference>
<keyword evidence="5" id="KW-1185">Reference proteome</keyword>
<evidence type="ECO:0000313" key="5">
    <source>
        <dbReference type="Proteomes" id="UP001163046"/>
    </source>
</evidence>
<evidence type="ECO:0000256" key="2">
    <source>
        <dbReference type="SAM" id="MobiDB-lite"/>
    </source>
</evidence>
<dbReference type="GO" id="GO:0008270">
    <property type="term" value="F:zinc ion binding"/>
    <property type="evidence" value="ECO:0007669"/>
    <property type="project" value="UniProtKB-KW"/>
</dbReference>
<dbReference type="Proteomes" id="UP001163046">
    <property type="component" value="Unassembled WGS sequence"/>
</dbReference>
<gene>
    <name evidence="4" type="primary">EBF2_2</name>
    <name evidence="4" type="ORF">OS493_012113</name>
</gene>
<keyword evidence="1" id="KW-0805">Transcription regulation</keyword>
<keyword evidence="1" id="KW-0863">Zinc-finger</keyword>
<keyword evidence="1" id="KW-0539">Nucleus</keyword>
<comment type="caution">
    <text evidence="4">The sequence shown here is derived from an EMBL/GenBank/DDBJ whole genome shotgun (WGS) entry which is preliminary data.</text>
</comment>
<dbReference type="GO" id="GO:0005634">
    <property type="term" value="C:nucleus"/>
    <property type="evidence" value="ECO:0007669"/>
    <property type="project" value="UniProtKB-SubCell"/>
</dbReference>
<dbReference type="InterPro" id="IPR032201">
    <property type="entry name" value="COE_HLH"/>
</dbReference>
<keyword evidence="1" id="KW-0862">Zinc</keyword>
<evidence type="ECO:0000259" key="3">
    <source>
        <dbReference type="Pfam" id="PF16423"/>
    </source>
</evidence>
<dbReference type="InterPro" id="IPR003523">
    <property type="entry name" value="Transcription_factor_COE"/>
</dbReference>
<proteinExistence type="inferred from homology"/>
<reference evidence="4" key="1">
    <citation type="submission" date="2023-01" db="EMBL/GenBank/DDBJ databases">
        <title>Genome assembly of the deep-sea coral Lophelia pertusa.</title>
        <authorList>
            <person name="Herrera S."/>
            <person name="Cordes E."/>
        </authorList>
    </citation>
    <scope>NUCLEOTIDE SEQUENCE</scope>
    <source>
        <strain evidence="4">USNM1676648</strain>
        <tissue evidence="4">Polyp</tissue>
    </source>
</reference>
<evidence type="ECO:0000313" key="4">
    <source>
        <dbReference type="EMBL" id="KAJ7392449.1"/>
    </source>
</evidence>
<protein>
    <submittedName>
        <fullName evidence="4">Transcription factor COE2</fullName>
    </submittedName>
</protein>
<keyword evidence="1" id="KW-0217">Developmental protein</keyword>
<accession>A0A9X0A428</accession>
<dbReference type="Gene3D" id="2.60.40.10">
    <property type="entry name" value="Immunoglobulins"/>
    <property type="match status" value="1"/>
</dbReference>
<dbReference type="OrthoDB" id="25246at2759"/>
<comment type="subcellular location">
    <subcellularLocation>
        <location evidence="1">Nucleus</location>
    </subcellularLocation>
</comment>
<keyword evidence="1" id="KW-0479">Metal-binding</keyword>
<sequence>MQFITPNAIRVQAPPRPIPGMVEVTLMYRNKQFCKTAPGRFIYSALCEPTIDYGFQRLTKLIPRHPGDPEKLPKEIYIKESCRSGRSCVLQHSSHPNSDSRVAVSTSWGPSPHHC</sequence>
<organism evidence="4 5">
    <name type="scientific">Desmophyllum pertusum</name>
    <dbReference type="NCBI Taxonomy" id="174260"/>
    <lineage>
        <taxon>Eukaryota</taxon>
        <taxon>Metazoa</taxon>
        <taxon>Cnidaria</taxon>
        <taxon>Anthozoa</taxon>
        <taxon>Hexacorallia</taxon>
        <taxon>Scleractinia</taxon>
        <taxon>Caryophylliina</taxon>
        <taxon>Caryophylliidae</taxon>
        <taxon>Desmophyllum</taxon>
    </lineage>
</organism>
<dbReference type="GO" id="GO:0006355">
    <property type="term" value="P:regulation of DNA-templated transcription"/>
    <property type="evidence" value="ECO:0007669"/>
    <property type="project" value="InterPro"/>
</dbReference>
<keyword evidence="1" id="KW-0804">Transcription</keyword>
<name>A0A9X0A428_9CNID</name>
<dbReference type="EMBL" id="MU825401">
    <property type="protein sequence ID" value="KAJ7392449.1"/>
    <property type="molecule type" value="Genomic_DNA"/>
</dbReference>
<dbReference type="PANTHER" id="PTHR10747">
    <property type="entry name" value="TRANSCRIPTION FACTOR COE FAMILY MEMBER"/>
    <property type="match status" value="1"/>
</dbReference>
<dbReference type="InterPro" id="IPR013783">
    <property type="entry name" value="Ig-like_fold"/>
</dbReference>